<feature type="domain" description="Helicase-associated" evidence="1">
    <location>
        <begin position="79"/>
        <end position="139"/>
    </location>
</feature>
<dbReference type="Gene3D" id="6.10.140.530">
    <property type="match status" value="3"/>
</dbReference>
<evidence type="ECO:0000313" key="3">
    <source>
        <dbReference type="Proteomes" id="UP000182241"/>
    </source>
</evidence>
<reference evidence="3" key="1">
    <citation type="submission" date="2016-10" db="EMBL/GenBank/DDBJ databases">
        <authorList>
            <person name="Varghese N."/>
            <person name="Submissions S."/>
        </authorList>
    </citation>
    <scope>NUCLEOTIDE SEQUENCE [LARGE SCALE GENOMIC DNA]</scope>
    <source>
        <strain evidence="3">DSM 44234</strain>
    </source>
</reference>
<feature type="domain" description="Helicase-associated" evidence="1">
    <location>
        <begin position="9"/>
        <end position="69"/>
    </location>
</feature>
<dbReference type="OrthoDB" id="9776021at2"/>
<dbReference type="EMBL" id="FNSA01000003">
    <property type="protein sequence ID" value="SEC65850.1"/>
    <property type="molecule type" value="Genomic_DNA"/>
</dbReference>
<dbReference type="InterPro" id="IPR005114">
    <property type="entry name" value="Helicase_assoc"/>
</dbReference>
<keyword evidence="3" id="KW-1185">Reference proteome</keyword>
<organism evidence="2 3">
    <name type="scientific">Tsukamurella tyrosinosolvens</name>
    <dbReference type="NCBI Taxonomy" id="57704"/>
    <lineage>
        <taxon>Bacteria</taxon>
        <taxon>Bacillati</taxon>
        <taxon>Actinomycetota</taxon>
        <taxon>Actinomycetes</taxon>
        <taxon>Mycobacteriales</taxon>
        <taxon>Tsukamurellaceae</taxon>
        <taxon>Tsukamurella</taxon>
    </lineage>
</organism>
<gene>
    <name evidence="2" type="ORF">SAMN04489793_2837</name>
</gene>
<dbReference type="RefSeq" id="WP_068741761.1">
    <property type="nucleotide sequence ID" value="NZ_FNSA01000003.1"/>
</dbReference>
<dbReference type="Proteomes" id="UP000182241">
    <property type="component" value="Unassembled WGS sequence"/>
</dbReference>
<name>A0A1H4UB53_TSUTY</name>
<accession>A0A1H4UB53</accession>
<evidence type="ECO:0000313" key="2">
    <source>
        <dbReference type="EMBL" id="SEC65850.1"/>
    </source>
</evidence>
<feature type="domain" description="Helicase-associated" evidence="1">
    <location>
        <begin position="150"/>
        <end position="210"/>
    </location>
</feature>
<sequence>MIPQEMRADAWAEGFRHLQRFVDTHGVARVPVRFRCADGYYLGAWVSRQRLANRDGTLTASQERLLARLPGWTWGERTLRWIDAYQELRNYVDEHGTSDVPVAARTVSGFCLGGWVVKQRERYLADMLPSERIQLLEALPEWRWLAKRHRTWSEGLFELTQFVERHGHCEPAPGHFTPSGFPLRSWVMAQRRRHAAGLLRPDHASALEAVPDWSWVTSACCHHDVPAHRAA</sequence>
<dbReference type="STRING" id="57704.SAMN04489793_2837"/>
<protein>
    <submittedName>
        <fullName evidence="2">Helicase associated domain-containing protein</fullName>
    </submittedName>
</protein>
<evidence type="ECO:0000259" key="1">
    <source>
        <dbReference type="Pfam" id="PF03457"/>
    </source>
</evidence>
<dbReference type="Pfam" id="PF03457">
    <property type="entry name" value="HA"/>
    <property type="match status" value="3"/>
</dbReference>
<proteinExistence type="predicted"/>
<dbReference type="PANTHER" id="PTHR33418">
    <property type="entry name" value="HELICASE-ASSOCIATED"/>
    <property type="match status" value="1"/>
</dbReference>
<dbReference type="PANTHER" id="PTHR33418:SF1">
    <property type="entry name" value="HELICASE-ASSOCIATED DOMAIN-CONTAINING PROTEIN"/>
    <property type="match status" value="1"/>
</dbReference>
<dbReference type="AlphaFoldDB" id="A0A1H4UB53"/>